<dbReference type="RefSeq" id="WP_230066248.1">
    <property type="nucleotide sequence ID" value="NZ_BAABLL010000019.1"/>
</dbReference>
<name>A0ABV8QY06_9MICC</name>
<dbReference type="EMBL" id="JBHSCQ010000005">
    <property type="protein sequence ID" value="MFC4264622.1"/>
    <property type="molecule type" value="Genomic_DNA"/>
</dbReference>
<comment type="caution">
    <text evidence="1">The sequence shown here is derived from an EMBL/GenBank/DDBJ whole genome shotgun (WGS) entry which is preliminary data.</text>
</comment>
<evidence type="ECO:0000313" key="2">
    <source>
        <dbReference type="Proteomes" id="UP001595773"/>
    </source>
</evidence>
<dbReference type="Pfam" id="PF11855">
    <property type="entry name" value="DUF3375"/>
    <property type="match status" value="1"/>
</dbReference>
<accession>A0ABV8QY06</accession>
<keyword evidence="2" id="KW-1185">Reference proteome</keyword>
<reference evidence="2" key="1">
    <citation type="journal article" date="2019" name="Int. J. Syst. Evol. Microbiol.">
        <title>The Global Catalogue of Microorganisms (GCM) 10K type strain sequencing project: providing services to taxonomists for standard genome sequencing and annotation.</title>
        <authorList>
            <consortium name="The Broad Institute Genomics Platform"/>
            <consortium name="The Broad Institute Genome Sequencing Center for Infectious Disease"/>
            <person name="Wu L."/>
            <person name="Ma J."/>
        </authorList>
    </citation>
    <scope>NUCLEOTIDE SEQUENCE [LARGE SCALE GENOMIC DNA]</scope>
    <source>
        <strain evidence="2">CGMCC 1.10698</strain>
    </source>
</reference>
<evidence type="ECO:0000313" key="1">
    <source>
        <dbReference type="EMBL" id="MFC4264622.1"/>
    </source>
</evidence>
<dbReference type="Proteomes" id="UP001595773">
    <property type="component" value="Unassembled WGS sequence"/>
</dbReference>
<protein>
    <submittedName>
        <fullName evidence="1">DUF3375 family protein</fullName>
    </submittedName>
</protein>
<sequence length="485" mass="53910">MRLTDDAVAHWHAQTQLRKAPSWKLLQGAPWTVAFLTAVFSPSRQRIPLEEFHTELTMFMKQLRRENLSLNESWQAANYADSWVRSQFLSRPMVDGRFVYEPTASTARVLAFLETFIAERTNLNSSRLNTLLTSIETLSFQTDPDSHSRIVALEAEIVARQEEISALRSGKSPAVLSDDSALAAARSILDLAGSLPADFKRMRDGVDLMLHSVRQEIMESSVTKGVAVGQVLEGDKALRNTAEGETFEGFTAFLNDPIQQARFRQSVNEVLERDFTERLTAAERATLATLVREMRRQAADVHTMYGRLSESLHTYVQSAEFKDSLILRNAIHAAEQAVAKAALGPRRAVIDPRLFTPNFETLSGLGIFNPQDHLPPPKLDAPPVLSDADIHRTPVTPAPDMPVLHDAVARARSIRNGQATLADVYAGLPDQLRHINSIRGLILAARSSEQSFDLDATQTLHFTQIDGSQRTARLPLITFTKDTAL</sequence>
<dbReference type="InterPro" id="IPR021804">
    <property type="entry name" value="DUF3375"/>
</dbReference>
<proteinExistence type="predicted"/>
<organism evidence="1 2">
    <name type="scientific">Arthrobacter cryoconiti</name>
    <dbReference type="NCBI Taxonomy" id="748907"/>
    <lineage>
        <taxon>Bacteria</taxon>
        <taxon>Bacillati</taxon>
        <taxon>Actinomycetota</taxon>
        <taxon>Actinomycetes</taxon>
        <taxon>Micrococcales</taxon>
        <taxon>Micrococcaceae</taxon>
        <taxon>Arthrobacter</taxon>
    </lineage>
</organism>
<gene>
    <name evidence="1" type="ORF">ACFOW9_03305</name>
</gene>